<reference evidence="2" key="1">
    <citation type="submission" date="2023-03" db="EMBL/GenBank/DDBJ databases">
        <title>Massive genome expansion in bonnet fungi (Mycena s.s.) driven by repeated elements and novel gene families across ecological guilds.</title>
        <authorList>
            <consortium name="Lawrence Berkeley National Laboratory"/>
            <person name="Harder C.B."/>
            <person name="Miyauchi S."/>
            <person name="Viragh M."/>
            <person name="Kuo A."/>
            <person name="Thoen E."/>
            <person name="Andreopoulos B."/>
            <person name="Lu D."/>
            <person name="Skrede I."/>
            <person name="Drula E."/>
            <person name="Henrissat B."/>
            <person name="Morin E."/>
            <person name="Kohler A."/>
            <person name="Barry K."/>
            <person name="LaButti K."/>
            <person name="Morin E."/>
            <person name="Salamov A."/>
            <person name="Lipzen A."/>
            <person name="Mereny Z."/>
            <person name="Hegedus B."/>
            <person name="Baldrian P."/>
            <person name="Stursova M."/>
            <person name="Weitz H."/>
            <person name="Taylor A."/>
            <person name="Grigoriev I.V."/>
            <person name="Nagy L.G."/>
            <person name="Martin F."/>
            <person name="Kauserud H."/>
        </authorList>
    </citation>
    <scope>NUCLEOTIDE SEQUENCE</scope>
    <source>
        <strain evidence="2">CBHHK182m</strain>
    </source>
</reference>
<gene>
    <name evidence="2" type="ORF">B0H16DRAFT_1883658</name>
</gene>
<evidence type="ECO:0000256" key="1">
    <source>
        <dbReference type="SAM" id="MobiDB-lite"/>
    </source>
</evidence>
<feature type="compositionally biased region" description="Polar residues" evidence="1">
    <location>
        <begin position="38"/>
        <end position="55"/>
    </location>
</feature>
<evidence type="ECO:0000313" key="2">
    <source>
        <dbReference type="EMBL" id="KAJ7763750.1"/>
    </source>
</evidence>
<comment type="caution">
    <text evidence="2">The sequence shown here is derived from an EMBL/GenBank/DDBJ whole genome shotgun (WGS) entry which is preliminary data.</text>
</comment>
<dbReference type="Proteomes" id="UP001215598">
    <property type="component" value="Unassembled WGS sequence"/>
</dbReference>
<sequence>MNIAFFYPPTSAPRGDNNGNKDTIDDDSRPRDDVGDTPTLTSAHPGNSQHHSSGSGAMIGKFEQKLGSMVRSDGLKAKGLQKEHEAHAAKVQNKEGVEAEGADVDMGYREKATQTPR</sequence>
<feature type="compositionally biased region" description="Basic and acidic residues" evidence="1">
    <location>
        <begin position="73"/>
        <end position="97"/>
    </location>
</feature>
<protein>
    <submittedName>
        <fullName evidence="2">Uncharacterized protein</fullName>
    </submittedName>
</protein>
<accession>A0AAD7NJQ3</accession>
<feature type="region of interest" description="Disordered" evidence="1">
    <location>
        <begin position="1"/>
        <end position="117"/>
    </location>
</feature>
<proteinExistence type="predicted"/>
<dbReference type="EMBL" id="JARKIB010000029">
    <property type="protein sequence ID" value="KAJ7763750.1"/>
    <property type="molecule type" value="Genomic_DNA"/>
</dbReference>
<organism evidence="2 3">
    <name type="scientific">Mycena metata</name>
    <dbReference type="NCBI Taxonomy" id="1033252"/>
    <lineage>
        <taxon>Eukaryota</taxon>
        <taxon>Fungi</taxon>
        <taxon>Dikarya</taxon>
        <taxon>Basidiomycota</taxon>
        <taxon>Agaricomycotina</taxon>
        <taxon>Agaricomycetes</taxon>
        <taxon>Agaricomycetidae</taxon>
        <taxon>Agaricales</taxon>
        <taxon>Marasmiineae</taxon>
        <taxon>Mycenaceae</taxon>
        <taxon>Mycena</taxon>
    </lineage>
</organism>
<evidence type="ECO:0000313" key="3">
    <source>
        <dbReference type="Proteomes" id="UP001215598"/>
    </source>
</evidence>
<dbReference type="AlphaFoldDB" id="A0AAD7NJQ3"/>
<keyword evidence="3" id="KW-1185">Reference proteome</keyword>
<feature type="compositionally biased region" description="Basic and acidic residues" evidence="1">
    <location>
        <begin position="22"/>
        <end position="34"/>
    </location>
</feature>
<feature type="compositionally biased region" description="Basic and acidic residues" evidence="1">
    <location>
        <begin position="106"/>
        <end position="117"/>
    </location>
</feature>
<name>A0AAD7NJQ3_9AGAR</name>